<gene>
    <name evidence="4" type="primary">LOC112284847</name>
    <name evidence="3" type="ORF">PHYPA_010865</name>
</gene>
<dbReference type="OrthoDB" id="1930779at2759"/>
<dbReference type="RefSeq" id="XP_024380926.1">
    <property type="nucleotide sequence ID" value="XM_024525158.2"/>
</dbReference>
<feature type="transmembrane region" description="Helical" evidence="2">
    <location>
        <begin position="192"/>
        <end position="212"/>
    </location>
</feature>
<dbReference type="Proteomes" id="UP000006727">
    <property type="component" value="Chromosome 7"/>
</dbReference>
<reference evidence="4" key="3">
    <citation type="submission" date="2020-12" db="UniProtKB">
        <authorList>
            <consortium name="EnsemblPlants"/>
        </authorList>
    </citation>
    <scope>IDENTIFICATION</scope>
</reference>
<evidence type="ECO:0000313" key="4">
    <source>
        <dbReference type="EnsemblPlants" id="Pp3c7_25590V3.1"/>
    </source>
</evidence>
<protein>
    <submittedName>
        <fullName evidence="3 4">Uncharacterized protein</fullName>
    </submittedName>
</protein>
<dbReference type="EnsemblPlants" id="Pp3c7_25590V3.1">
    <property type="protein sequence ID" value="Pp3c7_25590V3.1"/>
    <property type="gene ID" value="Pp3c7_25590"/>
</dbReference>
<feature type="region of interest" description="Disordered" evidence="1">
    <location>
        <begin position="330"/>
        <end position="349"/>
    </location>
</feature>
<dbReference type="GeneID" id="112284847"/>
<evidence type="ECO:0000313" key="3">
    <source>
        <dbReference type="EMBL" id="PNR51677.1"/>
    </source>
</evidence>
<reference evidence="3 5" key="2">
    <citation type="journal article" date="2018" name="Plant J.">
        <title>The Physcomitrella patens chromosome-scale assembly reveals moss genome structure and evolution.</title>
        <authorList>
            <person name="Lang D."/>
            <person name="Ullrich K.K."/>
            <person name="Murat F."/>
            <person name="Fuchs J."/>
            <person name="Jenkins J."/>
            <person name="Haas F.B."/>
            <person name="Piednoel M."/>
            <person name="Gundlach H."/>
            <person name="Van Bel M."/>
            <person name="Meyberg R."/>
            <person name="Vives C."/>
            <person name="Morata J."/>
            <person name="Symeonidi A."/>
            <person name="Hiss M."/>
            <person name="Muchero W."/>
            <person name="Kamisugi Y."/>
            <person name="Saleh O."/>
            <person name="Blanc G."/>
            <person name="Decker E.L."/>
            <person name="van Gessel N."/>
            <person name="Grimwood J."/>
            <person name="Hayes R.D."/>
            <person name="Graham S.W."/>
            <person name="Gunter L.E."/>
            <person name="McDaniel S.F."/>
            <person name="Hoernstein S.N.W."/>
            <person name="Larsson A."/>
            <person name="Li F.W."/>
            <person name="Perroud P.F."/>
            <person name="Phillips J."/>
            <person name="Ranjan P."/>
            <person name="Rokshar D.S."/>
            <person name="Rothfels C.J."/>
            <person name="Schneider L."/>
            <person name="Shu S."/>
            <person name="Stevenson D.W."/>
            <person name="Thummler F."/>
            <person name="Tillich M."/>
            <person name="Villarreal Aguilar J.C."/>
            <person name="Widiez T."/>
            <person name="Wong G.K."/>
            <person name="Wymore A."/>
            <person name="Zhang Y."/>
            <person name="Zimmer A.D."/>
            <person name="Quatrano R.S."/>
            <person name="Mayer K.F.X."/>
            <person name="Goodstein D."/>
            <person name="Casacuberta J.M."/>
            <person name="Vandepoele K."/>
            <person name="Reski R."/>
            <person name="Cuming A.C."/>
            <person name="Tuskan G.A."/>
            <person name="Maumus F."/>
            <person name="Salse J."/>
            <person name="Schmutz J."/>
            <person name="Rensing S.A."/>
        </authorList>
    </citation>
    <scope>NUCLEOTIDE SEQUENCE [LARGE SCALE GENOMIC DNA]</scope>
    <source>
        <strain evidence="4 5">cv. Gransden 2004</strain>
    </source>
</reference>
<keyword evidence="2" id="KW-0472">Membrane</keyword>
<evidence type="ECO:0000256" key="2">
    <source>
        <dbReference type="SAM" id="Phobius"/>
    </source>
</evidence>
<dbReference type="InterPro" id="IPR056894">
    <property type="entry name" value="AtTam38"/>
</dbReference>
<feature type="transmembrane region" description="Helical" evidence="2">
    <location>
        <begin position="249"/>
        <end position="266"/>
    </location>
</feature>
<accession>A0A2K1KD28</accession>
<reference evidence="3 5" key="1">
    <citation type="journal article" date="2008" name="Science">
        <title>The Physcomitrella genome reveals evolutionary insights into the conquest of land by plants.</title>
        <authorList>
            <person name="Rensing S."/>
            <person name="Lang D."/>
            <person name="Zimmer A."/>
            <person name="Terry A."/>
            <person name="Salamov A."/>
            <person name="Shapiro H."/>
            <person name="Nishiyama T."/>
            <person name="Perroud P.-F."/>
            <person name="Lindquist E."/>
            <person name="Kamisugi Y."/>
            <person name="Tanahashi T."/>
            <person name="Sakakibara K."/>
            <person name="Fujita T."/>
            <person name="Oishi K."/>
            <person name="Shin-I T."/>
            <person name="Kuroki Y."/>
            <person name="Toyoda A."/>
            <person name="Suzuki Y."/>
            <person name="Hashimoto A."/>
            <person name="Yamaguchi K."/>
            <person name="Sugano A."/>
            <person name="Kohara Y."/>
            <person name="Fujiyama A."/>
            <person name="Anterola A."/>
            <person name="Aoki S."/>
            <person name="Ashton N."/>
            <person name="Barbazuk W.B."/>
            <person name="Barker E."/>
            <person name="Bennetzen J."/>
            <person name="Bezanilla M."/>
            <person name="Blankenship R."/>
            <person name="Cho S.H."/>
            <person name="Dutcher S."/>
            <person name="Estelle M."/>
            <person name="Fawcett J.A."/>
            <person name="Gundlach H."/>
            <person name="Hanada K."/>
            <person name="Heyl A."/>
            <person name="Hicks K.A."/>
            <person name="Hugh J."/>
            <person name="Lohr M."/>
            <person name="Mayer K."/>
            <person name="Melkozernov A."/>
            <person name="Murata T."/>
            <person name="Nelson D."/>
            <person name="Pils B."/>
            <person name="Prigge M."/>
            <person name="Reiss B."/>
            <person name="Renner T."/>
            <person name="Rombauts S."/>
            <person name="Rushton P."/>
            <person name="Sanderfoot A."/>
            <person name="Schween G."/>
            <person name="Shiu S.-H."/>
            <person name="Stueber K."/>
            <person name="Theodoulou F.L."/>
            <person name="Tu H."/>
            <person name="Van de Peer Y."/>
            <person name="Verrier P.J."/>
            <person name="Waters E."/>
            <person name="Wood A."/>
            <person name="Yang L."/>
            <person name="Cove D."/>
            <person name="Cuming A."/>
            <person name="Hasebe M."/>
            <person name="Lucas S."/>
            <person name="Mishler D.B."/>
            <person name="Reski R."/>
            <person name="Grigoriev I."/>
            <person name="Quatrano R.S."/>
            <person name="Boore J.L."/>
        </authorList>
    </citation>
    <scope>NUCLEOTIDE SEQUENCE [LARGE SCALE GENOMIC DNA]</scope>
    <source>
        <strain evidence="4 5">cv. Gransden 2004</strain>
    </source>
</reference>
<feature type="compositionally biased region" description="Basic and acidic residues" evidence="1">
    <location>
        <begin position="336"/>
        <end position="348"/>
    </location>
</feature>
<dbReference type="EMBL" id="ABEU02000007">
    <property type="protein sequence ID" value="PNR51677.1"/>
    <property type="molecule type" value="Genomic_DNA"/>
</dbReference>
<sequence length="394" mass="42118">MRHWVSNQMAMGGHLLELKQLGRLGLSSVAQGLARLPRLEKRRSCAKPNSCSIALGGERLRHGFVSLATNSNGWGGFSSGLGARAVFVSAAASDGEGREAEGVADEVAEELDLMENSTFLARPEELTSVNRRDPPNLFFYVSGFCVIVLMRGVIQRELAGWGMTFGRLGSLAGEGIAIGLGKLTNLLAEPIAFVIDILSWVIMAINDIYTLIVEGAPIGPLCKSLLLSLAVLSIGDATASKIRGSRTRLVGLATVIGLFGAFEFIPPEAVVWSLILLTAFAKFIQKADPVTTFMPATVTLVAISEPVLRATAFGLFLAVSMYTNLRAAQQSAQAEPTEHTPSELRETEASAGKRPSFVFSAITASICISLSSRLLYSRSVKWLLLRTVMGSKTG</sequence>
<keyword evidence="2" id="KW-0812">Transmembrane</keyword>
<dbReference type="Gramene" id="Pp3c7_25590V3.2">
    <property type="protein sequence ID" value="Pp3c7_25590V3.2"/>
    <property type="gene ID" value="Pp3c7_25590"/>
</dbReference>
<keyword evidence="2" id="KW-1133">Transmembrane helix</keyword>
<dbReference type="KEGG" id="ppp:112284847"/>
<organism evidence="3">
    <name type="scientific">Physcomitrium patens</name>
    <name type="common">Spreading-leaved earth moss</name>
    <name type="synonym">Physcomitrella patens</name>
    <dbReference type="NCBI Taxonomy" id="3218"/>
    <lineage>
        <taxon>Eukaryota</taxon>
        <taxon>Viridiplantae</taxon>
        <taxon>Streptophyta</taxon>
        <taxon>Embryophyta</taxon>
        <taxon>Bryophyta</taxon>
        <taxon>Bryophytina</taxon>
        <taxon>Bryopsida</taxon>
        <taxon>Funariidae</taxon>
        <taxon>Funariales</taxon>
        <taxon>Funariaceae</taxon>
        <taxon>Physcomitrium</taxon>
    </lineage>
</organism>
<feature type="transmembrane region" description="Helical" evidence="2">
    <location>
        <begin position="137"/>
        <end position="154"/>
    </location>
</feature>
<keyword evidence="5" id="KW-1185">Reference proteome</keyword>
<evidence type="ECO:0000313" key="5">
    <source>
        <dbReference type="Proteomes" id="UP000006727"/>
    </source>
</evidence>
<evidence type="ECO:0000256" key="1">
    <source>
        <dbReference type="SAM" id="MobiDB-lite"/>
    </source>
</evidence>
<dbReference type="FunCoup" id="A0A2K1KD28">
    <property type="interactions" value="1273"/>
</dbReference>
<dbReference type="Pfam" id="PF25114">
    <property type="entry name" value="AtTam38"/>
    <property type="match status" value="1"/>
</dbReference>
<dbReference type="PaxDb" id="3218-PP1S97_108V6.1"/>
<name>A0A2K1KD28_PHYPA</name>
<dbReference type="AlphaFoldDB" id="A0A2K1KD28"/>
<dbReference type="EnsemblPlants" id="Pp3c7_25590V3.2">
    <property type="protein sequence ID" value="Pp3c7_25590V3.2"/>
    <property type="gene ID" value="Pp3c7_25590"/>
</dbReference>
<proteinExistence type="predicted"/>
<dbReference type="Gramene" id="Pp3c7_25590V3.1">
    <property type="protein sequence ID" value="Pp3c7_25590V3.1"/>
    <property type="gene ID" value="Pp3c7_25590"/>
</dbReference>